<dbReference type="EMBL" id="WSZM01000516">
    <property type="protein sequence ID" value="KAF4032030.1"/>
    <property type="molecule type" value="Genomic_DNA"/>
</dbReference>
<evidence type="ECO:0000256" key="1">
    <source>
        <dbReference type="SAM" id="MobiDB-lite"/>
    </source>
</evidence>
<feature type="compositionally biased region" description="Basic and acidic residues" evidence="1">
    <location>
        <begin position="15"/>
        <end position="29"/>
    </location>
</feature>
<proteinExistence type="predicted"/>
<sequence>MQRHPVSNCASYRPRRGDTHAGNEKSRVEYTEDNRQYTLAQKCGMLHRRKRQHISHLVKQRYLHGLTRVELESCDKETNIDKRSGFVLGYITTKPITIYIVKGLKDVSEMRCGKLASLKGANLQLQCAILPEVGLIHCYTPGKH</sequence>
<name>A0A833WFG4_PHYIN</name>
<gene>
    <name evidence="2" type="ORF">GN244_ATG16078</name>
</gene>
<protein>
    <submittedName>
        <fullName evidence="2">Uncharacterized protein</fullName>
    </submittedName>
</protein>
<keyword evidence="3" id="KW-1185">Reference proteome</keyword>
<feature type="region of interest" description="Disordered" evidence="1">
    <location>
        <begin position="1"/>
        <end position="29"/>
    </location>
</feature>
<comment type="caution">
    <text evidence="2">The sequence shown here is derived from an EMBL/GenBank/DDBJ whole genome shotgun (WGS) entry which is preliminary data.</text>
</comment>
<organism evidence="2 3">
    <name type="scientific">Phytophthora infestans</name>
    <name type="common">Potato late blight agent</name>
    <name type="synonym">Botrytis infestans</name>
    <dbReference type="NCBI Taxonomy" id="4787"/>
    <lineage>
        <taxon>Eukaryota</taxon>
        <taxon>Sar</taxon>
        <taxon>Stramenopiles</taxon>
        <taxon>Oomycota</taxon>
        <taxon>Peronosporomycetes</taxon>
        <taxon>Peronosporales</taxon>
        <taxon>Peronosporaceae</taxon>
        <taxon>Phytophthora</taxon>
    </lineage>
</organism>
<dbReference type="AlphaFoldDB" id="A0A833WFG4"/>
<reference evidence="2" key="1">
    <citation type="submission" date="2020-04" db="EMBL/GenBank/DDBJ databases">
        <title>Hybrid Assembly of Korean Phytophthora infestans isolates.</title>
        <authorList>
            <person name="Prokchorchik M."/>
            <person name="Lee Y."/>
            <person name="Seo J."/>
            <person name="Cho J.-H."/>
            <person name="Park Y.-E."/>
            <person name="Jang D.-C."/>
            <person name="Im J.-S."/>
            <person name="Choi J.-G."/>
            <person name="Park H.-J."/>
            <person name="Lee G.-B."/>
            <person name="Lee Y.-G."/>
            <person name="Hong S.-Y."/>
            <person name="Cho K."/>
            <person name="Sohn K.H."/>
        </authorList>
    </citation>
    <scope>NUCLEOTIDE SEQUENCE</scope>
    <source>
        <strain evidence="2">KR_1_A1</strain>
    </source>
</reference>
<evidence type="ECO:0000313" key="2">
    <source>
        <dbReference type="EMBL" id="KAF4032030.1"/>
    </source>
</evidence>
<evidence type="ECO:0000313" key="3">
    <source>
        <dbReference type="Proteomes" id="UP000602510"/>
    </source>
</evidence>
<dbReference type="Proteomes" id="UP000602510">
    <property type="component" value="Unassembled WGS sequence"/>
</dbReference>
<accession>A0A833WFG4</accession>